<dbReference type="InterPro" id="IPR023214">
    <property type="entry name" value="HAD_sf"/>
</dbReference>
<keyword evidence="2" id="KW-0378">Hydrolase</keyword>
<dbReference type="PANTHER" id="PTHR43434:SF1">
    <property type="entry name" value="PHOSPHOGLYCOLATE PHOSPHATASE"/>
    <property type="match status" value="1"/>
</dbReference>
<dbReference type="Pfam" id="PF13419">
    <property type="entry name" value="HAD_2"/>
    <property type="match status" value="1"/>
</dbReference>
<dbReference type="AlphaFoldDB" id="A0AAV3SWT7"/>
<comment type="similarity">
    <text evidence="1">Belongs to the HAD-like hydrolase superfamily.</text>
</comment>
<dbReference type="InterPro" id="IPR041492">
    <property type="entry name" value="HAD_2"/>
</dbReference>
<evidence type="ECO:0000313" key="3">
    <source>
        <dbReference type="Proteomes" id="UP001501425"/>
    </source>
</evidence>
<dbReference type="Proteomes" id="UP001501425">
    <property type="component" value="Unassembled WGS sequence"/>
</dbReference>
<reference evidence="2" key="1">
    <citation type="journal article" date="2014" name="Int. J. Syst. Evol. Microbiol.">
        <title>Complete genome sequence of Corynebacterium casei LMG S-19264T (=DSM 44701T), isolated from a smear-ripened cheese.</title>
        <authorList>
            <consortium name="US DOE Joint Genome Institute (JGI-PGF)"/>
            <person name="Walter F."/>
            <person name="Albersmeier A."/>
            <person name="Kalinowski J."/>
            <person name="Ruckert C."/>
        </authorList>
    </citation>
    <scope>NUCLEOTIDE SEQUENCE</scope>
    <source>
        <strain evidence="2">JCM 14265</strain>
    </source>
</reference>
<evidence type="ECO:0000313" key="2">
    <source>
        <dbReference type="EMBL" id="GAA0555139.1"/>
    </source>
</evidence>
<proteinExistence type="inferred from homology"/>
<dbReference type="NCBIfam" id="TIGR01549">
    <property type="entry name" value="HAD-SF-IA-v1"/>
    <property type="match status" value="1"/>
</dbReference>
<dbReference type="GO" id="GO:0006281">
    <property type="term" value="P:DNA repair"/>
    <property type="evidence" value="ECO:0007669"/>
    <property type="project" value="TreeGrafter"/>
</dbReference>
<dbReference type="InterPro" id="IPR050155">
    <property type="entry name" value="HAD-like_hydrolase_sf"/>
</dbReference>
<dbReference type="SFLD" id="SFLDG01129">
    <property type="entry name" value="C1.5:_HAD__Beta-PGM__Phosphata"/>
    <property type="match status" value="1"/>
</dbReference>
<name>A0AAV3SWT7_9EURY</name>
<dbReference type="InterPro" id="IPR036412">
    <property type="entry name" value="HAD-like_sf"/>
</dbReference>
<dbReference type="SFLD" id="SFLDS00003">
    <property type="entry name" value="Haloacid_Dehalogenase"/>
    <property type="match status" value="1"/>
</dbReference>
<sequence>MGAMTYDTVVFDNDGVLVGRTRFDVLRDATRNAFEECGVEEPDPDDVERMTIGATPGSVGTVCQTYDLDPGSFWRTRDDVVSRAQQQEAREGRKTPYDDLDELQDLDVEMGIVSSNQQATVDFLVDHFDGFERMGAAYGREPTIHSLQLRKPNPHYIEQALGDLDAGNALFVGDNESDVRAAENAGIDSAFIRRPHRRDWELNVWPTWEIDDLADLHDIVE</sequence>
<dbReference type="GO" id="GO:0008967">
    <property type="term" value="F:phosphoglycolate phosphatase activity"/>
    <property type="evidence" value="ECO:0007669"/>
    <property type="project" value="TreeGrafter"/>
</dbReference>
<reference evidence="2" key="2">
    <citation type="submission" date="2023-12" db="EMBL/GenBank/DDBJ databases">
        <authorList>
            <person name="Sun Q."/>
            <person name="Inoue M."/>
        </authorList>
    </citation>
    <scope>NUCLEOTIDE SEQUENCE</scope>
    <source>
        <strain evidence="2">JCM 14265</strain>
    </source>
</reference>
<gene>
    <name evidence="2" type="ORF">GCM10008994_32730</name>
</gene>
<accession>A0AAV3SWT7</accession>
<dbReference type="PANTHER" id="PTHR43434">
    <property type="entry name" value="PHOSPHOGLYCOLATE PHOSPHATASE"/>
    <property type="match status" value="1"/>
</dbReference>
<evidence type="ECO:0000256" key="1">
    <source>
        <dbReference type="ARBA" id="ARBA00007958"/>
    </source>
</evidence>
<dbReference type="Gene3D" id="3.40.50.1000">
    <property type="entry name" value="HAD superfamily/HAD-like"/>
    <property type="match status" value="1"/>
</dbReference>
<dbReference type="InterPro" id="IPR006439">
    <property type="entry name" value="HAD-SF_hydro_IA"/>
</dbReference>
<dbReference type="SUPFAM" id="SSF56784">
    <property type="entry name" value="HAD-like"/>
    <property type="match status" value="1"/>
</dbReference>
<comment type="caution">
    <text evidence="2">The sequence shown here is derived from an EMBL/GenBank/DDBJ whole genome shotgun (WGS) entry which is preliminary data.</text>
</comment>
<protein>
    <submittedName>
        <fullName evidence="2">HAD family hydrolase</fullName>
    </submittedName>
</protein>
<organism evidence="2 3">
    <name type="scientific">Halorubrum ejinorense</name>
    <dbReference type="NCBI Taxonomy" id="425309"/>
    <lineage>
        <taxon>Archaea</taxon>
        <taxon>Methanobacteriati</taxon>
        <taxon>Methanobacteriota</taxon>
        <taxon>Stenosarchaea group</taxon>
        <taxon>Halobacteria</taxon>
        <taxon>Halobacteriales</taxon>
        <taxon>Haloferacaceae</taxon>
        <taxon>Halorubrum</taxon>
    </lineage>
</organism>
<dbReference type="EMBL" id="BAAADQ010000016">
    <property type="protein sequence ID" value="GAA0555139.1"/>
    <property type="molecule type" value="Genomic_DNA"/>
</dbReference>